<sequence>MASSLEEPIHPRSQGDFLVAKDRMLLCEPGRTVVEDHKKYPYNDLLPSLPNINWGPIGKVPYHDKGILEDEKFSSLLDAATDIFDYSPKIGTEIHGWC</sequence>
<organism evidence="1 2">
    <name type="scientific">Blastomyces percursus</name>
    <dbReference type="NCBI Taxonomy" id="1658174"/>
    <lineage>
        <taxon>Eukaryota</taxon>
        <taxon>Fungi</taxon>
        <taxon>Dikarya</taxon>
        <taxon>Ascomycota</taxon>
        <taxon>Pezizomycotina</taxon>
        <taxon>Eurotiomycetes</taxon>
        <taxon>Eurotiomycetidae</taxon>
        <taxon>Onygenales</taxon>
        <taxon>Ajellomycetaceae</taxon>
        <taxon>Blastomyces</taxon>
    </lineage>
</organism>
<dbReference type="OrthoDB" id="10257314at2759"/>
<evidence type="ECO:0000313" key="2">
    <source>
        <dbReference type="Proteomes" id="UP000242791"/>
    </source>
</evidence>
<dbReference type="AlphaFoldDB" id="A0A1J9RAQ5"/>
<comment type="caution">
    <text evidence="1">The sequence shown here is derived from an EMBL/GenBank/DDBJ whole genome shotgun (WGS) entry which is preliminary data.</text>
</comment>
<protein>
    <submittedName>
        <fullName evidence="1">Uncharacterized protein</fullName>
    </submittedName>
</protein>
<dbReference type="EMBL" id="LGTZ01000498">
    <property type="protein sequence ID" value="OJD24749.1"/>
    <property type="molecule type" value="Genomic_DNA"/>
</dbReference>
<name>A0A1J9RAQ5_9EURO</name>
<keyword evidence="2" id="KW-1185">Reference proteome</keyword>
<reference evidence="1 2" key="1">
    <citation type="submission" date="2015-08" db="EMBL/GenBank/DDBJ databases">
        <title>Emmonsia species relationships and genome sequence.</title>
        <authorList>
            <person name="Cuomo C.A."/>
            <person name="Schwartz I.S."/>
            <person name="Kenyon C."/>
            <person name="De Hoog G.S."/>
            <person name="Govender N.P."/>
            <person name="Botha A."/>
            <person name="Moreno L."/>
            <person name="De Vries M."/>
            <person name="Munoz J.F."/>
            <person name="Stielow J.B."/>
        </authorList>
    </citation>
    <scope>NUCLEOTIDE SEQUENCE [LARGE SCALE GENOMIC DNA]</scope>
    <source>
        <strain evidence="1 2">EI222</strain>
    </source>
</reference>
<proteinExistence type="predicted"/>
<dbReference type="Proteomes" id="UP000242791">
    <property type="component" value="Unassembled WGS sequence"/>
</dbReference>
<gene>
    <name evidence="1" type="ORF">ACJ73_03890</name>
</gene>
<dbReference type="VEuPathDB" id="FungiDB:ACJ73_03890"/>
<evidence type="ECO:0000313" key="1">
    <source>
        <dbReference type="EMBL" id="OJD24749.1"/>
    </source>
</evidence>
<accession>A0A1J9RAQ5</accession>
<dbReference type="STRING" id="1658174.A0A1J9RAQ5"/>